<feature type="compositionally biased region" description="Basic residues" evidence="8">
    <location>
        <begin position="416"/>
        <end position="431"/>
    </location>
</feature>
<dbReference type="InterPro" id="IPR011545">
    <property type="entry name" value="DEAD/DEAH_box_helicase_dom"/>
</dbReference>
<feature type="compositionally biased region" description="Low complexity" evidence="8">
    <location>
        <begin position="403"/>
        <end position="415"/>
    </location>
</feature>
<feature type="compositionally biased region" description="Low complexity" evidence="8">
    <location>
        <begin position="373"/>
        <end position="388"/>
    </location>
</feature>
<dbReference type="Pfam" id="PF00271">
    <property type="entry name" value="Helicase_C"/>
    <property type="match status" value="1"/>
</dbReference>
<evidence type="ECO:0000259" key="11">
    <source>
        <dbReference type="PROSITE" id="PS51195"/>
    </source>
</evidence>
<feature type="domain" description="DEAD-box RNA helicase Q" evidence="11">
    <location>
        <begin position="12"/>
        <end position="40"/>
    </location>
</feature>
<dbReference type="STRING" id="1798482.A2763_03320"/>
<dbReference type="GO" id="GO:0005524">
    <property type="term" value="F:ATP binding"/>
    <property type="evidence" value="ECO:0007669"/>
    <property type="project" value="UniProtKB-KW"/>
</dbReference>
<dbReference type="SMART" id="SM00487">
    <property type="entry name" value="DEXDc"/>
    <property type="match status" value="1"/>
</dbReference>
<dbReference type="SMART" id="SM00490">
    <property type="entry name" value="HELICc"/>
    <property type="match status" value="1"/>
</dbReference>
<evidence type="ECO:0000256" key="7">
    <source>
        <dbReference type="RuleBase" id="RU000492"/>
    </source>
</evidence>
<evidence type="ECO:0000259" key="10">
    <source>
        <dbReference type="PROSITE" id="PS51194"/>
    </source>
</evidence>
<evidence type="ECO:0000256" key="3">
    <source>
        <dbReference type="ARBA" id="ARBA00022806"/>
    </source>
</evidence>
<evidence type="ECO:0000259" key="9">
    <source>
        <dbReference type="PROSITE" id="PS51192"/>
    </source>
</evidence>
<dbReference type="PANTHER" id="PTHR47959:SF13">
    <property type="entry name" value="ATP-DEPENDENT RNA HELICASE RHLE"/>
    <property type="match status" value="1"/>
</dbReference>
<dbReference type="InterPro" id="IPR000629">
    <property type="entry name" value="RNA-helicase_DEAD-box_CS"/>
</dbReference>
<dbReference type="EMBL" id="MFKV01000028">
    <property type="protein sequence ID" value="OGG49685.1"/>
    <property type="molecule type" value="Genomic_DNA"/>
</dbReference>
<dbReference type="InterPro" id="IPR014014">
    <property type="entry name" value="RNA_helicase_DEAD_Q_motif"/>
</dbReference>
<dbReference type="PROSITE" id="PS51192">
    <property type="entry name" value="HELICASE_ATP_BIND_1"/>
    <property type="match status" value="1"/>
</dbReference>
<keyword evidence="1 7" id="KW-0547">Nucleotide-binding</keyword>
<proteinExistence type="inferred from homology"/>
<feature type="region of interest" description="Disordered" evidence="8">
    <location>
        <begin position="373"/>
        <end position="431"/>
    </location>
</feature>
<reference evidence="12 13" key="1">
    <citation type="journal article" date="2016" name="Nat. Commun.">
        <title>Thousands of microbial genomes shed light on interconnected biogeochemical processes in an aquifer system.</title>
        <authorList>
            <person name="Anantharaman K."/>
            <person name="Brown C.T."/>
            <person name="Hug L.A."/>
            <person name="Sharon I."/>
            <person name="Castelle C.J."/>
            <person name="Probst A.J."/>
            <person name="Thomas B.C."/>
            <person name="Singh A."/>
            <person name="Wilkins M.J."/>
            <person name="Karaoz U."/>
            <person name="Brodie E.L."/>
            <person name="Williams K.H."/>
            <person name="Hubbard S.S."/>
            <person name="Banfield J.F."/>
        </authorList>
    </citation>
    <scope>NUCLEOTIDE SEQUENCE [LARGE SCALE GENOMIC DNA]</scope>
</reference>
<dbReference type="PANTHER" id="PTHR47959">
    <property type="entry name" value="ATP-DEPENDENT RNA HELICASE RHLE-RELATED"/>
    <property type="match status" value="1"/>
</dbReference>
<evidence type="ECO:0000313" key="12">
    <source>
        <dbReference type="EMBL" id="OGG49685.1"/>
    </source>
</evidence>
<dbReference type="GO" id="GO:0005829">
    <property type="term" value="C:cytosol"/>
    <property type="evidence" value="ECO:0007669"/>
    <property type="project" value="TreeGrafter"/>
</dbReference>
<dbReference type="SUPFAM" id="SSF52540">
    <property type="entry name" value="P-loop containing nucleoside triphosphate hydrolases"/>
    <property type="match status" value="1"/>
</dbReference>
<dbReference type="CDD" id="cd18787">
    <property type="entry name" value="SF2_C_DEAD"/>
    <property type="match status" value="1"/>
</dbReference>
<protein>
    <recommendedName>
        <fullName evidence="14">DEAD/DEAH box helicase</fullName>
    </recommendedName>
</protein>
<dbReference type="InterPro" id="IPR050079">
    <property type="entry name" value="DEAD_box_RNA_helicase"/>
</dbReference>
<keyword evidence="2 7" id="KW-0378">Hydrolase</keyword>
<dbReference type="Proteomes" id="UP000178370">
    <property type="component" value="Unassembled WGS sequence"/>
</dbReference>
<evidence type="ECO:0000256" key="5">
    <source>
        <dbReference type="ARBA" id="ARBA00038437"/>
    </source>
</evidence>
<dbReference type="InterPro" id="IPR001650">
    <property type="entry name" value="Helicase_C-like"/>
</dbReference>
<evidence type="ECO:0000256" key="8">
    <source>
        <dbReference type="SAM" id="MobiDB-lite"/>
    </source>
</evidence>
<dbReference type="GO" id="GO:0003676">
    <property type="term" value="F:nucleic acid binding"/>
    <property type="evidence" value="ECO:0007669"/>
    <property type="project" value="InterPro"/>
</dbReference>
<accession>A0A1F6CKL9</accession>
<keyword evidence="3 7" id="KW-0347">Helicase</keyword>
<dbReference type="PROSITE" id="PS51194">
    <property type="entry name" value="HELICASE_CTER"/>
    <property type="match status" value="1"/>
</dbReference>
<dbReference type="InterPro" id="IPR044742">
    <property type="entry name" value="DEAD/DEAH_RhlB"/>
</dbReference>
<dbReference type="AlphaFoldDB" id="A0A1F6CKL9"/>
<dbReference type="PROSITE" id="PS00039">
    <property type="entry name" value="DEAD_ATP_HELICASE"/>
    <property type="match status" value="1"/>
</dbReference>
<dbReference type="InterPro" id="IPR027417">
    <property type="entry name" value="P-loop_NTPase"/>
</dbReference>
<keyword evidence="4 7" id="KW-0067">ATP-binding</keyword>
<dbReference type="GO" id="GO:0003724">
    <property type="term" value="F:RNA helicase activity"/>
    <property type="evidence" value="ECO:0007669"/>
    <property type="project" value="InterPro"/>
</dbReference>
<evidence type="ECO:0000256" key="6">
    <source>
        <dbReference type="PROSITE-ProRule" id="PRU00552"/>
    </source>
</evidence>
<feature type="domain" description="Helicase C-terminal" evidence="10">
    <location>
        <begin position="234"/>
        <end position="386"/>
    </location>
</feature>
<evidence type="ECO:0000313" key="13">
    <source>
        <dbReference type="Proteomes" id="UP000178370"/>
    </source>
</evidence>
<evidence type="ECO:0008006" key="14">
    <source>
        <dbReference type="Google" id="ProtNLM"/>
    </source>
</evidence>
<comment type="similarity">
    <text evidence="5 7">Belongs to the DEAD box helicase family.</text>
</comment>
<comment type="caution">
    <text evidence="12">The sequence shown here is derived from an EMBL/GenBank/DDBJ whole genome shotgun (WGS) entry which is preliminary data.</text>
</comment>
<evidence type="ECO:0000256" key="1">
    <source>
        <dbReference type="ARBA" id="ARBA00022741"/>
    </source>
</evidence>
<dbReference type="CDD" id="cd00268">
    <property type="entry name" value="DEADc"/>
    <property type="match status" value="1"/>
</dbReference>
<dbReference type="PROSITE" id="PS51195">
    <property type="entry name" value="Q_MOTIF"/>
    <property type="match status" value="1"/>
</dbReference>
<evidence type="ECO:0000256" key="4">
    <source>
        <dbReference type="ARBA" id="ARBA00022840"/>
    </source>
</evidence>
<evidence type="ECO:0000256" key="2">
    <source>
        <dbReference type="ARBA" id="ARBA00022801"/>
    </source>
</evidence>
<dbReference type="InterPro" id="IPR014001">
    <property type="entry name" value="Helicase_ATP-bd"/>
</dbReference>
<dbReference type="Pfam" id="PF00270">
    <property type="entry name" value="DEAD"/>
    <property type="match status" value="1"/>
</dbReference>
<organism evidence="12 13">
    <name type="scientific">Candidatus Kaiserbacteria bacterium RIFCSPHIGHO2_01_FULL_54_36</name>
    <dbReference type="NCBI Taxonomy" id="1798482"/>
    <lineage>
        <taxon>Bacteria</taxon>
        <taxon>Candidatus Kaiseribacteriota</taxon>
    </lineage>
</organism>
<feature type="domain" description="Helicase ATP-binding" evidence="9">
    <location>
        <begin position="43"/>
        <end position="211"/>
    </location>
</feature>
<sequence length="431" mass="47170">MTPTVAPHTLEPTFNGLGIAPNILDILGKLNFVVPTPIQHRAIPPGVAGKDVVGVAQTGTGKTLAFGIPLLQRLAGAGGRGLILVPTRELALQVDETLAKIARPLGIRSAVFIGGASMGAQISALRRDPHVVIATPGRLLDHLAQKTIRLDKVEVLVLDEADRMLDMGFWPQVKKIIAAAPKERQTMLFSATLSPDIMQLATAHMKLPLRIEVAPAGTTVEKVSQEFFVVRKEEKTRLLEKILSDYAGSTLVFSRTKHGAKKVMRTVAAMGHTAAEIHGNRSLSQRKEALEGFKNGRYRVLVATDIASRGIDVKGIELVVNYDLPMDSSDYVHRIGRTARAGAKGHAISFAEPHQKRDIRDIERLIRKTVPISTLPALPPARATPTSTYNDDRPRRFSRPQQRGFTPRGRSSFGSRPRRQSPSRGPRRFSR</sequence>
<name>A0A1F6CKL9_9BACT</name>
<dbReference type="GO" id="GO:0016787">
    <property type="term" value="F:hydrolase activity"/>
    <property type="evidence" value="ECO:0007669"/>
    <property type="project" value="UniProtKB-KW"/>
</dbReference>
<dbReference type="Gene3D" id="3.40.50.300">
    <property type="entry name" value="P-loop containing nucleotide triphosphate hydrolases"/>
    <property type="match status" value="2"/>
</dbReference>
<gene>
    <name evidence="12" type="ORF">A2763_03320</name>
</gene>
<feature type="short sequence motif" description="Q motif" evidence="6">
    <location>
        <begin position="12"/>
        <end position="40"/>
    </location>
</feature>